<dbReference type="EMBL" id="SNSC02000029">
    <property type="protein sequence ID" value="TID13120.1"/>
    <property type="molecule type" value="Genomic_DNA"/>
</dbReference>
<sequence>MAPNYFNFLDLPGELRNNIYELLLNPAYLRQDLDDGQHTYNYNLALLHTNKQIYLEARKIFRQQNVFVRVETPWEQAQHHVRVEGNVPIIAQDRLADQIQNIYMRVVIDSPQHGQSVDRHSRRFVLLEQDLAAFTTMWFYSDLSYAGDLNKHLRLALHLQNPIFDAEEDEGGERGLTKVLQRKLLEPFGMIKSLLCVSASGPQIDYDGVWKSVKTEMEVPYATPEACLEESSRLKDLGNEVLKKDPAKAIEIYLQAFKALHIICSGRRRSIWGDPWFATQLTSGPFKDHHGQVVRLILRVKLVANVIKAYLDLGEWEEAHFWGMRTILLMREAIREEDEPMDGFPAKDQMGKIFFRTGVAAKMLEDESEARKLLRIAKLYLPHDENVTRMLASVALRLG</sequence>
<reference evidence="1 2" key="1">
    <citation type="submission" date="2019-04" db="EMBL/GenBank/DDBJ databases">
        <title>High contiguity whole genome sequence and gene annotation resource for two Venturia nashicola isolates.</title>
        <authorList>
            <person name="Prokchorchik M."/>
            <person name="Won K."/>
            <person name="Lee Y."/>
            <person name="Choi E.D."/>
            <person name="Segonzac C."/>
            <person name="Sohn K.H."/>
        </authorList>
    </citation>
    <scope>NUCLEOTIDE SEQUENCE [LARGE SCALE GENOMIC DNA]</scope>
    <source>
        <strain evidence="1 2">PRI2</strain>
    </source>
</reference>
<dbReference type="PANTHER" id="PTHR42085:SF1">
    <property type="entry name" value="F-BOX DOMAIN-CONTAINING PROTEIN"/>
    <property type="match status" value="1"/>
</dbReference>
<dbReference type="STRING" id="86259.A0A4Z1NCN9"/>
<dbReference type="Proteomes" id="UP000298493">
    <property type="component" value="Unassembled WGS sequence"/>
</dbReference>
<accession>A0A4Z1NCN9</accession>
<name>A0A4Z1NCN9_9PEZI</name>
<gene>
    <name evidence="1" type="ORF">E6O75_ATG10069</name>
</gene>
<dbReference type="AlphaFoldDB" id="A0A4Z1NCN9"/>
<protein>
    <submittedName>
        <fullName evidence="1">Tetratricopeptide-like helical</fullName>
    </submittedName>
</protein>
<dbReference type="Gene3D" id="1.25.40.10">
    <property type="entry name" value="Tetratricopeptide repeat domain"/>
    <property type="match status" value="1"/>
</dbReference>
<comment type="caution">
    <text evidence="1">The sequence shown here is derived from an EMBL/GenBank/DDBJ whole genome shotgun (WGS) entry which is preliminary data.</text>
</comment>
<dbReference type="PANTHER" id="PTHR42085">
    <property type="entry name" value="F-BOX DOMAIN-CONTAINING PROTEIN"/>
    <property type="match status" value="1"/>
</dbReference>
<proteinExistence type="predicted"/>
<dbReference type="InterPro" id="IPR038883">
    <property type="entry name" value="AN11006-like"/>
</dbReference>
<dbReference type="SUPFAM" id="SSF48452">
    <property type="entry name" value="TPR-like"/>
    <property type="match status" value="1"/>
</dbReference>
<organism evidence="1 2">
    <name type="scientific">Venturia nashicola</name>
    <dbReference type="NCBI Taxonomy" id="86259"/>
    <lineage>
        <taxon>Eukaryota</taxon>
        <taxon>Fungi</taxon>
        <taxon>Dikarya</taxon>
        <taxon>Ascomycota</taxon>
        <taxon>Pezizomycotina</taxon>
        <taxon>Dothideomycetes</taxon>
        <taxon>Pleosporomycetidae</taxon>
        <taxon>Venturiales</taxon>
        <taxon>Venturiaceae</taxon>
        <taxon>Venturia</taxon>
    </lineage>
</organism>
<evidence type="ECO:0000313" key="1">
    <source>
        <dbReference type="EMBL" id="TID13120.1"/>
    </source>
</evidence>
<keyword evidence="2" id="KW-1185">Reference proteome</keyword>
<dbReference type="InterPro" id="IPR011990">
    <property type="entry name" value="TPR-like_helical_dom_sf"/>
</dbReference>
<evidence type="ECO:0000313" key="2">
    <source>
        <dbReference type="Proteomes" id="UP000298493"/>
    </source>
</evidence>